<feature type="transmembrane region" description="Helical" evidence="1">
    <location>
        <begin position="21"/>
        <end position="47"/>
    </location>
</feature>
<sequence>MNGAASADRVTRRRIRQRRAAFVVAAIVAPLAVLALYSCLPLVGVPWAEPFVDFYREHWLRLACYGLFANVASYPVAFWVLGGDDPSKLEDPASPGVLAWVSAGAATLSWVVLMALMLGIA</sequence>
<proteinExistence type="predicted"/>
<feature type="transmembrane region" description="Helical" evidence="1">
    <location>
        <begin position="93"/>
        <end position="120"/>
    </location>
</feature>
<organism evidence="2 3">
    <name type="scientific">Saltatorellus ferox</name>
    <dbReference type="NCBI Taxonomy" id="2528018"/>
    <lineage>
        <taxon>Bacteria</taxon>
        <taxon>Pseudomonadati</taxon>
        <taxon>Planctomycetota</taxon>
        <taxon>Planctomycetia</taxon>
        <taxon>Planctomycetia incertae sedis</taxon>
        <taxon>Saltatorellus</taxon>
    </lineage>
</organism>
<dbReference type="EMBL" id="CP036434">
    <property type="protein sequence ID" value="QDV08142.1"/>
    <property type="molecule type" value="Genomic_DNA"/>
</dbReference>
<keyword evidence="1" id="KW-0472">Membrane</keyword>
<dbReference type="RefSeq" id="WP_419190335.1">
    <property type="nucleotide sequence ID" value="NZ_CP036434.1"/>
</dbReference>
<dbReference type="AlphaFoldDB" id="A0A518EVM1"/>
<evidence type="ECO:0000256" key="1">
    <source>
        <dbReference type="SAM" id="Phobius"/>
    </source>
</evidence>
<keyword evidence="1" id="KW-0812">Transmembrane</keyword>
<reference evidence="2 3" key="1">
    <citation type="submission" date="2019-02" db="EMBL/GenBank/DDBJ databases">
        <title>Deep-cultivation of Planctomycetes and their phenomic and genomic characterization uncovers novel biology.</title>
        <authorList>
            <person name="Wiegand S."/>
            <person name="Jogler M."/>
            <person name="Boedeker C."/>
            <person name="Pinto D."/>
            <person name="Vollmers J."/>
            <person name="Rivas-Marin E."/>
            <person name="Kohn T."/>
            <person name="Peeters S.H."/>
            <person name="Heuer A."/>
            <person name="Rast P."/>
            <person name="Oberbeckmann S."/>
            <person name="Bunk B."/>
            <person name="Jeske O."/>
            <person name="Meyerdierks A."/>
            <person name="Storesund J.E."/>
            <person name="Kallscheuer N."/>
            <person name="Luecker S."/>
            <person name="Lage O.M."/>
            <person name="Pohl T."/>
            <person name="Merkel B.J."/>
            <person name="Hornburger P."/>
            <person name="Mueller R.-W."/>
            <person name="Bruemmer F."/>
            <person name="Labrenz M."/>
            <person name="Spormann A.M."/>
            <person name="Op den Camp H."/>
            <person name="Overmann J."/>
            <person name="Amann R."/>
            <person name="Jetten M.S.M."/>
            <person name="Mascher T."/>
            <person name="Medema M.H."/>
            <person name="Devos D.P."/>
            <person name="Kaster A.-K."/>
            <person name="Ovreas L."/>
            <person name="Rohde M."/>
            <person name="Galperin M.Y."/>
            <person name="Jogler C."/>
        </authorList>
    </citation>
    <scope>NUCLEOTIDE SEQUENCE [LARGE SCALE GENOMIC DNA]</scope>
    <source>
        <strain evidence="2 3">Poly30</strain>
    </source>
</reference>
<keyword evidence="1" id="KW-1133">Transmembrane helix</keyword>
<feature type="transmembrane region" description="Helical" evidence="1">
    <location>
        <begin position="59"/>
        <end position="81"/>
    </location>
</feature>
<name>A0A518EVM1_9BACT</name>
<evidence type="ECO:0000313" key="2">
    <source>
        <dbReference type="EMBL" id="QDV08142.1"/>
    </source>
</evidence>
<protein>
    <submittedName>
        <fullName evidence="2">Uncharacterized protein</fullName>
    </submittedName>
</protein>
<dbReference type="Proteomes" id="UP000320390">
    <property type="component" value="Chromosome"/>
</dbReference>
<evidence type="ECO:0000313" key="3">
    <source>
        <dbReference type="Proteomes" id="UP000320390"/>
    </source>
</evidence>
<accession>A0A518EVM1</accession>
<keyword evidence="3" id="KW-1185">Reference proteome</keyword>
<gene>
    <name evidence="2" type="ORF">Poly30_36780</name>
</gene>